<evidence type="ECO:0008006" key="4">
    <source>
        <dbReference type="Google" id="ProtNLM"/>
    </source>
</evidence>
<reference evidence="2" key="1">
    <citation type="submission" date="2022-10" db="EMBL/GenBank/DDBJ databases">
        <authorList>
            <person name="Kim H.S."/>
            <person name="Kim J.-S."/>
            <person name="Suh M.K."/>
            <person name="Eom M.K."/>
            <person name="Lee J.-S."/>
        </authorList>
    </citation>
    <scope>NUCLEOTIDE SEQUENCE</scope>
    <source>
        <strain evidence="2">LIP-5</strain>
    </source>
</reference>
<dbReference type="Proteomes" id="UP001209317">
    <property type="component" value="Unassembled WGS sequence"/>
</dbReference>
<dbReference type="RefSeq" id="WP_263036697.1">
    <property type="nucleotide sequence ID" value="NZ_JAOTPL010000002.1"/>
</dbReference>
<keyword evidence="3" id="KW-1185">Reference proteome</keyword>
<feature type="chain" id="PRO_5042199069" description="Outer membrane protein beta-barrel domain-containing protein" evidence="1">
    <location>
        <begin position="19"/>
        <end position="253"/>
    </location>
</feature>
<sequence length="253" mass="28742">MKYIICLAVLLLPLSCLAQLFDQIEGAVGLSVQSYTISEKTGFIKRAEGRDGAFHISILGRRFISSNPKFSYRYGIGFAREQLAFFPLMKVSDINGFASPGYDTLTVAEVGNWDWQFIAPADISYELFKQTDIYPPLIVLPGMRLRAGIENRFSFHRINTDVVIVKNYDEEKDYAYTIDNKDLRERLGSFYSDNITRYRLMADAGAEFFFYYVKIGAVAGAQYKMHLLSPVNSKIRRPSSFGAYIGISYRLGK</sequence>
<name>A0AAE3LJA8_9BACT</name>
<comment type="caution">
    <text evidence="2">The sequence shown here is derived from an EMBL/GenBank/DDBJ whole genome shotgun (WGS) entry which is preliminary data.</text>
</comment>
<dbReference type="AlphaFoldDB" id="A0AAE3LJA8"/>
<keyword evidence="1" id="KW-0732">Signal</keyword>
<feature type="signal peptide" evidence="1">
    <location>
        <begin position="1"/>
        <end position="18"/>
    </location>
</feature>
<proteinExistence type="predicted"/>
<organism evidence="2 3">
    <name type="scientific">Haoranjiania flava</name>
    <dbReference type="NCBI Taxonomy" id="1856322"/>
    <lineage>
        <taxon>Bacteria</taxon>
        <taxon>Pseudomonadati</taxon>
        <taxon>Bacteroidota</taxon>
        <taxon>Chitinophagia</taxon>
        <taxon>Chitinophagales</taxon>
        <taxon>Chitinophagaceae</taxon>
        <taxon>Haoranjiania</taxon>
    </lineage>
</organism>
<dbReference type="EMBL" id="JAOTPL010000002">
    <property type="protein sequence ID" value="MCU7693209.1"/>
    <property type="molecule type" value="Genomic_DNA"/>
</dbReference>
<protein>
    <recommendedName>
        <fullName evidence="4">Outer membrane protein beta-barrel domain-containing protein</fullName>
    </recommendedName>
</protein>
<evidence type="ECO:0000256" key="1">
    <source>
        <dbReference type="SAM" id="SignalP"/>
    </source>
</evidence>
<evidence type="ECO:0000313" key="2">
    <source>
        <dbReference type="EMBL" id="MCU7693209.1"/>
    </source>
</evidence>
<gene>
    <name evidence="2" type="ORF">OD355_01620</name>
</gene>
<accession>A0AAE3LJA8</accession>
<evidence type="ECO:0000313" key="3">
    <source>
        <dbReference type="Proteomes" id="UP001209317"/>
    </source>
</evidence>